<proteinExistence type="predicted"/>
<feature type="transmembrane region" description="Helical" evidence="1">
    <location>
        <begin position="224"/>
        <end position="246"/>
    </location>
</feature>
<feature type="transmembrane region" description="Helical" evidence="1">
    <location>
        <begin position="71"/>
        <end position="90"/>
    </location>
</feature>
<name>A0ABT0A1Y3_9GAMM</name>
<keyword evidence="1" id="KW-0472">Membrane</keyword>
<evidence type="ECO:0000313" key="2">
    <source>
        <dbReference type="EMBL" id="MCJ0824997.1"/>
    </source>
</evidence>
<dbReference type="EMBL" id="JALGCL010000001">
    <property type="protein sequence ID" value="MCJ0824997.1"/>
    <property type="molecule type" value="Genomic_DNA"/>
</dbReference>
<accession>A0ABT0A1Y3</accession>
<feature type="transmembrane region" description="Helical" evidence="1">
    <location>
        <begin position="144"/>
        <end position="176"/>
    </location>
</feature>
<sequence length="429" mass="46560">MTDQAHGSRTRDEGAFALPRHTTPTWEVELLISGVAVFAMLQLPGMFDDALFALRPRFDAAWHEPLRMMHVYLKSAAVILAATFAIHLLMRAHWIALVGMHSIYPDGVRWDQLRIGPVQREHERARSGDAALVIDRADNRATTVFATGVVMATLLLSVSLLAVLVFGFCLALLALAGLDADVSTVFLASVLLAVVPFALASAIDRRLAARLAPGGLPRRALAAMFRFYGIFGFGRGSNAMALLSSHQGERRTVLVVFAVFLPVMLGVMFGARAMQSPERLGGYGMFPVPDPAGGRLLDDAHYDLRRDPARDPAVPFIPDMVVAGPYLRLLVPFTPGSDDRAMRARCGGAATADPLSALQCLQAVHAVSLDGKPLAGLRYDAGTDPRTGRPVLVAMIDVRVLAPGRHQLRVARAEPDGDGDRDWHIPFWR</sequence>
<evidence type="ECO:0008006" key="4">
    <source>
        <dbReference type="Google" id="ProtNLM"/>
    </source>
</evidence>
<dbReference type="Proteomes" id="UP001165423">
    <property type="component" value="Unassembled WGS sequence"/>
</dbReference>
<feature type="transmembrane region" description="Helical" evidence="1">
    <location>
        <begin position="252"/>
        <end position="271"/>
    </location>
</feature>
<keyword evidence="3" id="KW-1185">Reference proteome</keyword>
<feature type="transmembrane region" description="Helical" evidence="1">
    <location>
        <begin position="182"/>
        <end position="203"/>
    </location>
</feature>
<keyword evidence="1" id="KW-0812">Transmembrane</keyword>
<reference evidence="2 3" key="1">
    <citation type="submission" date="2022-03" db="EMBL/GenBank/DDBJ databases">
        <title>Luteimonas soily sp. nov., a novel bacterium isolated from the soil.</title>
        <authorList>
            <person name="Zhang X."/>
        </authorList>
    </citation>
    <scope>NUCLEOTIDE SEQUENCE [LARGE SCALE GENOMIC DNA]</scope>
    <source>
        <strain evidence="2 3">50</strain>
    </source>
</reference>
<comment type="caution">
    <text evidence="2">The sequence shown here is derived from an EMBL/GenBank/DDBJ whole genome shotgun (WGS) entry which is preliminary data.</text>
</comment>
<gene>
    <name evidence="2" type="ORF">MQC88_03310</name>
</gene>
<evidence type="ECO:0000313" key="3">
    <source>
        <dbReference type="Proteomes" id="UP001165423"/>
    </source>
</evidence>
<keyword evidence="1" id="KW-1133">Transmembrane helix</keyword>
<evidence type="ECO:0000256" key="1">
    <source>
        <dbReference type="SAM" id="Phobius"/>
    </source>
</evidence>
<dbReference type="RefSeq" id="WP_243319202.1">
    <property type="nucleotide sequence ID" value="NZ_JALGCL010000001.1"/>
</dbReference>
<protein>
    <recommendedName>
        <fullName evidence="4">RDD family protein</fullName>
    </recommendedName>
</protein>
<organism evidence="2 3">
    <name type="scientific">Cognatiluteimonas sedimenti</name>
    <dbReference type="NCBI Taxonomy" id="2927791"/>
    <lineage>
        <taxon>Bacteria</taxon>
        <taxon>Pseudomonadati</taxon>
        <taxon>Pseudomonadota</taxon>
        <taxon>Gammaproteobacteria</taxon>
        <taxon>Lysobacterales</taxon>
        <taxon>Lysobacteraceae</taxon>
        <taxon>Cognatiluteimonas</taxon>
    </lineage>
</organism>